<dbReference type="CDD" id="cd11056">
    <property type="entry name" value="CYP6-like"/>
    <property type="match status" value="1"/>
</dbReference>
<dbReference type="InterPro" id="IPR001128">
    <property type="entry name" value="Cyt_P450"/>
</dbReference>
<evidence type="ECO:0000256" key="11">
    <source>
        <dbReference type="ARBA" id="ARBA00023002"/>
    </source>
</evidence>
<protein>
    <recommendedName>
        <fullName evidence="6">unspecific monooxygenase</fullName>
        <ecNumber evidence="6">1.14.14.1</ecNumber>
    </recommendedName>
</protein>
<keyword evidence="11 17" id="KW-0560">Oxidoreductase</keyword>
<comment type="function">
    <text evidence="2">May be involved in the metabolism of insect hormones and in the breakdown of synthetic insecticides.</text>
</comment>
<dbReference type="GO" id="GO:0005789">
    <property type="term" value="C:endoplasmic reticulum membrane"/>
    <property type="evidence" value="ECO:0007669"/>
    <property type="project" value="UniProtKB-SubCell"/>
</dbReference>
<dbReference type="AlphaFoldDB" id="A0AAU9V3R4"/>
<dbReference type="InterPro" id="IPR036396">
    <property type="entry name" value="Cyt_P450_sf"/>
</dbReference>
<dbReference type="PANTHER" id="PTHR24292">
    <property type="entry name" value="CYTOCHROME P450"/>
    <property type="match status" value="1"/>
</dbReference>
<evidence type="ECO:0000256" key="6">
    <source>
        <dbReference type="ARBA" id="ARBA00012109"/>
    </source>
</evidence>
<name>A0AAU9V3R4_EUPED</name>
<gene>
    <name evidence="19" type="ORF">EEDITHA_LOCUS20190</name>
</gene>
<dbReference type="Gene3D" id="1.10.630.10">
    <property type="entry name" value="Cytochrome P450"/>
    <property type="match status" value="1"/>
</dbReference>
<evidence type="ECO:0000256" key="9">
    <source>
        <dbReference type="ARBA" id="ARBA00022824"/>
    </source>
</evidence>
<evidence type="ECO:0000256" key="14">
    <source>
        <dbReference type="ARBA" id="ARBA00023136"/>
    </source>
</evidence>
<dbReference type="GO" id="GO:0020037">
    <property type="term" value="F:heme binding"/>
    <property type="evidence" value="ECO:0007669"/>
    <property type="project" value="InterPro"/>
</dbReference>
<comment type="subcellular location">
    <subcellularLocation>
        <location evidence="4">Endoplasmic reticulum membrane</location>
        <topology evidence="4">Peripheral membrane protein</topology>
    </subcellularLocation>
    <subcellularLocation>
        <location evidence="3">Microsome membrane</location>
        <topology evidence="3">Peripheral membrane protein</topology>
    </subcellularLocation>
</comment>
<feature type="binding site" description="axial binding residue" evidence="16">
    <location>
        <position position="481"/>
    </location>
    <ligand>
        <name>heme</name>
        <dbReference type="ChEBI" id="CHEBI:30413"/>
    </ligand>
    <ligandPart>
        <name>Fe</name>
        <dbReference type="ChEBI" id="CHEBI:18248"/>
    </ligandPart>
</feature>
<keyword evidence="7 16" id="KW-0349">Heme</keyword>
<evidence type="ECO:0000256" key="4">
    <source>
        <dbReference type="ARBA" id="ARBA00004406"/>
    </source>
</evidence>
<dbReference type="EC" id="1.14.14.1" evidence="6"/>
<evidence type="ECO:0000256" key="2">
    <source>
        <dbReference type="ARBA" id="ARBA00003690"/>
    </source>
</evidence>
<keyword evidence="10" id="KW-0492">Microsome</keyword>
<dbReference type="PROSITE" id="PS00086">
    <property type="entry name" value="CYTOCHROME_P450"/>
    <property type="match status" value="1"/>
</dbReference>
<evidence type="ECO:0000256" key="13">
    <source>
        <dbReference type="ARBA" id="ARBA00023033"/>
    </source>
</evidence>
<keyword evidence="8 16" id="KW-0479">Metal-binding</keyword>
<dbReference type="FunFam" id="1.10.630.10:FF:000182">
    <property type="entry name" value="Cytochrome P450 3A4"/>
    <property type="match status" value="1"/>
</dbReference>
<keyword evidence="18" id="KW-1133">Transmembrane helix</keyword>
<dbReference type="InterPro" id="IPR002403">
    <property type="entry name" value="Cyt_P450_E_grp-IV"/>
</dbReference>
<keyword evidence="9" id="KW-0256">Endoplasmic reticulum</keyword>
<keyword evidence="14 18" id="KW-0472">Membrane</keyword>
<comment type="caution">
    <text evidence="19">The sequence shown here is derived from an EMBL/GenBank/DDBJ whole genome shotgun (WGS) entry which is preliminary data.</text>
</comment>
<organism evidence="19 20">
    <name type="scientific">Euphydryas editha</name>
    <name type="common">Edith's checkerspot</name>
    <dbReference type="NCBI Taxonomy" id="104508"/>
    <lineage>
        <taxon>Eukaryota</taxon>
        <taxon>Metazoa</taxon>
        <taxon>Ecdysozoa</taxon>
        <taxon>Arthropoda</taxon>
        <taxon>Hexapoda</taxon>
        <taxon>Insecta</taxon>
        <taxon>Pterygota</taxon>
        <taxon>Neoptera</taxon>
        <taxon>Endopterygota</taxon>
        <taxon>Lepidoptera</taxon>
        <taxon>Glossata</taxon>
        <taxon>Ditrysia</taxon>
        <taxon>Papilionoidea</taxon>
        <taxon>Nymphalidae</taxon>
        <taxon>Nymphalinae</taxon>
        <taxon>Euphydryas</taxon>
    </lineage>
</organism>
<dbReference type="Proteomes" id="UP001153954">
    <property type="component" value="Unassembled WGS sequence"/>
</dbReference>
<accession>A0AAU9V3R4</accession>
<dbReference type="Pfam" id="PF00067">
    <property type="entry name" value="p450"/>
    <property type="match status" value="1"/>
</dbReference>
<comment type="similarity">
    <text evidence="5 17">Belongs to the cytochrome P450 family.</text>
</comment>
<dbReference type="InterPro" id="IPR050476">
    <property type="entry name" value="Insect_CytP450_Detox"/>
</dbReference>
<dbReference type="InterPro" id="IPR017972">
    <property type="entry name" value="Cyt_P450_CS"/>
</dbReference>
<feature type="transmembrane region" description="Helical" evidence="18">
    <location>
        <begin position="6"/>
        <end position="25"/>
    </location>
</feature>
<evidence type="ECO:0000313" key="20">
    <source>
        <dbReference type="Proteomes" id="UP001153954"/>
    </source>
</evidence>
<keyword evidence="12 16" id="KW-0408">Iron</keyword>
<evidence type="ECO:0000256" key="5">
    <source>
        <dbReference type="ARBA" id="ARBA00010617"/>
    </source>
</evidence>
<keyword evidence="18" id="KW-0812">Transmembrane</keyword>
<evidence type="ECO:0000256" key="7">
    <source>
        <dbReference type="ARBA" id="ARBA00022617"/>
    </source>
</evidence>
<dbReference type="GO" id="GO:0016712">
    <property type="term" value="F:oxidoreductase activity, acting on paired donors, with incorporation or reduction of molecular oxygen, reduced flavin or flavoprotein as one donor, and incorporation of one atom of oxygen"/>
    <property type="evidence" value="ECO:0007669"/>
    <property type="project" value="UniProtKB-EC"/>
</dbReference>
<dbReference type="EMBL" id="CAKOGL010000029">
    <property type="protein sequence ID" value="CAH2105999.1"/>
    <property type="molecule type" value="Genomic_DNA"/>
</dbReference>
<evidence type="ECO:0000256" key="17">
    <source>
        <dbReference type="RuleBase" id="RU000461"/>
    </source>
</evidence>
<dbReference type="PRINTS" id="PR00385">
    <property type="entry name" value="P450"/>
</dbReference>
<evidence type="ECO:0000256" key="8">
    <source>
        <dbReference type="ARBA" id="ARBA00022723"/>
    </source>
</evidence>
<dbReference type="PRINTS" id="PR00465">
    <property type="entry name" value="EP450IV"/>
</dbReference>
<evidence type="ECO:0000313" key="19">
    <source>
        <dbReference type="EMBL" id="CAH2105999.1"/>
    </source>
</evidence>
<evidence type="ECO:0000256" key="16">
    <source>
        <dbReference type="PIRSR" id="PIRSR602403-1"/>
    </source>
</evidence>
<evidence type="ECO:0000256" key="1">
    <source>
        <dbReference type="ARBA" id="ARBA00001971"/>
    </source>
</evidence>
<keyword evidence="13 17" id="KW-0503">Monooxygenase</keyword>
<keyword evidence="20" id="KW-1185">Reference proteome</keyword>
<feature type="transmembrane region" description="Helical" evidence="18">
    <location>
        <begin position="221"/>
        <end position="239"/>
    </location>
</feature>
<sequence length="539" mass="63153">MWYYIIYFVAFFLILIYLFILRRFYIAYTRFSSNGVKHFWIIPGFGNSFKVFIRREHVVDVLERLRKKFPKERYVGKYNFVEPIIVLQDLVLIKRVTQKNFDNFPDHPLCTNIIFNPLLCRTLQYLAGSDWKDMRSTFSPMLTSSKVKEMIPYMAVVAEDMTSLVLEMINNSNTGSIKVDVNDFTKRLTNDMIAECVFGVNTSSLREKSNEFYKMGMDVCASNYTQIFVILVLGFFPFLKKIFRKPVYKEKSIFYFYNIVANAMAYREDTQIYKPDIIHLISEARKGRLKHDDNVSGERKEFGFASVPESVYGKKRVSRVWSLLDFVAIAVTFFLNGFNNTATTLSFALHELALQPEIQERLVREIKQHHTRNGGRLNFRSIQTMKYMDMVVSETLRLWPPETVLQRVCYKPFNLGKPNPKASNDYVVQRGERISIPVWSIHRDPIYFPNPEKFNPERFSEQNKANLNMCYMPFGSGPRNCIASKFALCVLKIILYYFLLFIEVYPSKKTCIPPKLSKKNASLHLKGAHWLMFKARSQF</sequence>
<proteinExistence type="inferred from homology"/>
<dbReference type="SUPFAM" id="SSF48264">
    <property type="entry name" value="Cytochrome P450"/>
    <property type="match status" value="1"/>
</dbReference>
<evidence type="ECO:0000256" key="18">
    <source>
        <dbReference type="SAM" id="Phobius"/>
    </source>
</evidence>
<comment type="cofactor">
    <cofactor evidence="1 16">
        <name>heme</name>
        <dbReference type="ChEBI" id="CHEBI:30413"/>
    </cofactor>
</comment>
<dbReference type="GO" id="GO:0005506">
    <property type="term" value="F:iron ion binding"/>
    <property type="evidence" value="ECO:0007669"/>
    <property type="project" value="InterPro"/>
</dbReference>
<evidence type="ECO:0000256" key="12">
    <source>
        <dbReference type="ARBA" id="ARBA00023004"/>
    </source>
</evidence>
<comment type="catalytic activity">
    <reaction evidence="15">
        <text>an organic molecule + reduced [NADPH--hemoprotein reductase] + O2 = an alcohol + oxidized [NADPH--hemoprotein reductase] + H2O + H(+)</text>
        <dbReference type="Rhea" id="RHEA:17149"/>
        <dbReference type="Rhea" id="RHEA-COMP:11964"/>
        <dbReference type="Rhea" id="RHEA-COMP:11965"/>
        <dbReference type="ChEBI" id="CHEBI:15377"/>
        <dbReference type="ChEBI" id="CHEBI:15378"/>
        <dbReference type="ChEBI" id="CHEBI:15379"/>
        <dbReference type="ChEBI" id="CHEBI:30879"/>
        <dbReference type="ChEBI" id="CHEBI:57618"/>
        <dbReference type="ChEBI" id="CHEBI:58210"/>
        <dbReference type="ChEBI" id="CHEBI:142491"/>
        <dbReference type="EC" id="1.14.14.1"/>
    </reaction>
</comment>
<evidence type="ECO:0000256" key="15">
    <source>
        <dbReference type="ARBA" id="ARBA00047827"/>
    </source>
</evidence>
<evidence type="ECO:0000256" key="10">
    <source>
        <dbReference type="ARBA" id="ARBA00022848"/>
    </source>
</evidence>
<dbReference type="PANTHER" id="PTHR24292:SF54">
    <property type="entry name" value="CYP9F3-RELATED"/>
    <property type="match status" value="1"/>
</dbReference>
<evidence type="ECO:0000256" key="3">
    <source>
        <dbReference type="ARBA" id="ARBA00004174"/>
    </source>
</evidence>
<reference evidence="19" key="1">
    <citation type="submission" date="2022-03" db="EMBL/GenBank/DDBJ databases">
        <authorList>
            <person name="Tunstrom K."/>
        </authorList>
    </citation>
    <scope>NUCLEOTIDE SEQUENCE</scope>
</reference>